<dbReference type="AlphaFoldDB" id="A0A8J5F9Z2"/>
<evidence type="ECO:0000313" key="3">
    <source>
        <dbReference type="Proteomes" id="UP000734854"/>
    </source>
</evidence>
<reference evidence="2 3" key="1">
    <citation type="submission" date="2020-08" db="EMBL/GenBank/DDBJ databases">
        <title>Plant Genome Project.</title>
        <authorList>
            <person name="Zhang R.-G."/>
        </authorList>
    </citation>
    <scope>NUCLEOTIDE SEQUENCE [LARGE SCALE GENOMIC DNA]</scope>
    <source>
        <tissue evidence="2">Rhizome</tissue>
    </source>
</reference>
<feature type="region of interest" description="Disordered" evidence="1">
    <location>
        <begin position="154"/>
        <end position="179"/>
    </location>
</feature>
<keyword evidence="3" id="KW-1185">Reference proteome</keyword>
<protein>
    <submittedName>
        <fullName evidence="2">Uncharacterized protein</fullName>
    </submittedName>
</protein>
<evidence type="ECO:0000313" key="2">
    <source>
        <dbReference type="EMBL" id="KAG6481101.1"/>
    </source>
</evidence>
<organism evidence="2 3">
    <name type="scientific">Zingiber officinale</name>
    <name type="common">Ginger</name>
    <name type="synonym">Amomum zingiber</name>
    <dbReference type="NCBI Taxonomy" id="94328"/>
    <lineage>
        <taxon>Eukaryota</taxon>
        <taxon>Viridiplantae</taxon>
        <taxon>Streptophyta</taxon>
        <taxon>Embryophyta</taxon>
        <taxon>Tracheophyta</taxon>
        <taxon>Spermatophyta</taxon>
        <taxon>Magnoliopsida</taxon>
        <taxon>Liliopsida</taxon>
        <taxon>Zingiberales</taxon>
        <taxon>Zingiberaceae</taxon>
        <taxon>Zingiber</taxon>
    </lineage>
</organism>
<sequence length="179" mass="19358">MGNSLACPCSKSPKERVLVMRSDGSLLKLKKGVRADEVAAVHVGHKVVCCGPRRSTVVPGTAELDSKRLYFLMPADRVLCQDTFDKFWSTGESKRLLPARKKAAAAAAASGVGEGKAEEPMVPAGLPEASEKRWVQMQWRPKLKTIEEIASPALSDFSKSRSPEIKRARTKIPSSPGGD</sequence>
<name>A0A8J5F9Z2_ZINOF</name>
<proteinExistence type="predicted"/>
<feature type="compositionally biased region" description="Basic and acidic residues" evidence="1">
    <location>
        <begin position="158"/>
        <end position="167"/>
    </location>
</feature>
<dbReference type="InterPro" id="IPR025322">
    <property type="entry name" value="PADRE_dom"/>
</dbReference>
<dbReference type="EMBL" id="JACMSC010000016">
    <property type="protein sequence ID" value="KAG6481101.1"/>
    <property type="molecule type" value="Genomic_DNA"/>
</dbReference>
<dbReference type="Pfam" id="PF14009">
    <property type="entry name" value="PADRE"/>
    <property type="match status" value="1"/>
</dbReference>
<comment type="caution">
    <text evidence="2">The sequence shown here is derived from an EMBL/GenBank/DDBJ whole genome shotgun (WGS) entry which is preliminary data.</text>
</comment>
<accession>A0A8J5F9Z2</accession>
<gene>
    <name evidence="2" type="ORF">ZIOFF_057693</name>
</gene>
<evidence type="ECO:0000256" key="1">
    <source>
        <dbReference type="SAM" id="MobiDB-lite"/>
    </source>
</evidence>
<dbReference type="Proteomes" id="UP000734854">
    <property type="component" value="Unassembled WGS sequence"/>
</dbReference>